<evidence type="ECO:0000256" key="1">
    <source>
        <dbReference type="ARBA" id="ARBA00004271"/>
    </source>
</evidence>
<dbReference type="Gene3D" id="2.60.120.10">
    <property type="entry name" value="Jelly Rolls"/>
    <property type="match status" value="1"/>
</dbReference>
<proteinExistence type="inferred from homology"/>
<comment type="caution">
    <text evidence="11">The sequence shown here is derived from an EMBL/GenBank/DDBJ whole genome shotgun (WGS) entry which is preliminary data.</text>
</comment>
<feature type="binding site" evidence="8">
    <location>
        <position position="106"/>
    </location>
    <ligand>
        <name>Mn(2+)</name>
        <dbReference type="ChEBI" id="CHEBI:29035"/>
    </ligand>
</feature>
<dbReference type="AlphaFoldDB" id="A0ABD3HI63"/>
<feature type="binding site" evidence="8">
    <location>
        <position position="113"/>
    </location>
    <ligand>
        <name>Mn(2+)</name>
        <dbReference type="ChEBI" id="CHEBI:29035"/>
    </ligand>
</feature>
<evidence type="ECO:0000256" key="4">
    <source>
        <dbReference type="ARBA" id="ARBA00022525"/>
    </source>
</evidence>
<comment type="similarity">
    <text evidence="2 9">Belongs to the germin family.</text>
</comment>
<dbReference type="PRINTS" id="PR00325">
    <property type="entry name" value="GERMIN"/>
</dbReference>
<keyword evidence="12" id="KW-1185">Reference proteome</keyword>
<keyword evidence="3 9" id="KW-0052">Apoplast</keyword>
<evidence type="ECO:0000256" key="8">
    <source>
        <dbReference type="PIRSR" id="PIRSR601929-2"/>
    </source>
</evidence>
<evidence type="ECO:0000256" key="5">
    <source>
        <dbReference type="ARBA" id="ARBA00022723"/>
    </source>
</evidence>
<sequence>MRSKFKSTLLQIVLAWVSGNTFAVSITAAFVHAADPEEIRDFAPPPNGTALNGDYFTFKGLRNLDVTTGAFANVTAANVRVFPAVSGLGVSNALLLYPPGSVNPPHTHPRGTETLFVIKGTLDVGLLDTTAPIPQLFTQTLQEGDIFVFPRGLVHFQINRSKYTVRAYASFSSTFPGTVSLPRTLFKTGIDNDVLTKSFGVSDYIIKALIAS</sequence>
<accession>A0ABD3HI63</accession>
<keyword evidence="4 9" id="KW-0964">Secreted</keyword>
<organism evidence="11 12">
    <name type="scientific">Riccia sorocarpa</name>
    <dbReference type="NCBI Taxonomy" id="122646"/>
    <lineage>
        <taxon>Eukaryota</taxon>
        <taxon>Viridiplantae</taxon>
        <taxon>Streptophyta</taxon>
        <taxon>Embryophyta</taxon>
        <taxon>Marchantiophyta</taxon>
        <taxon>Marchantiopsida</taxon>
        <taxon>Marchantiidae</taxon>
        <taxon>Marchantiales</taxon>
        <taxon>Ricciaceae</taxon>
        <taxon>Riccia</taxon>
    </lineage>
</organism>
<dbReference type="EMBL" id="JBJQOH010000004">
    <property type="protein sequence ID" value="KAL3690119.1"/>
    <property type="molecule type" value="Genomic_DNA"/>
</dbReference>
<dbReference type="PANTHER" id="PTHR31238">
    <property type="entry name" value="GERMIN-LIKE PROTEIN SUBFAMILY 3 MEMBER 3"/>
    <property type="match status" value="1"/>
</dbReference>
<dbReference type="InterPro" id="IPR001929">
    <property type="entry name" value="Germin"/>
</dbReference>
<protein>
    <recommendedName>
        <fullName evidence="9">Germin-like protein</fullName>
    </recommendedName>
</protein>
<gene>
    <name evidence="11" type="ORF">R1sor_016428</name>
</gene>
<comment type="subcellular location">
    <subcellularLocation>
        <location evidence="1 9">Secreted</location>
        <location evidence="1 9">Extracellular space</location>
        <location evidence="1 9">Apoplast</location>
    </subcellularLocation>
</comment>
<evidence type="ECO:0000256" key="3">
    <source>
        <dbReference type="ARBA" id="ARBA00022523"/>
    </source>
</evidence>
<evidence type="ECO:0000256" key="2">
    <source>
        <dbReference type="ARBA" id="ARBA00007456"/>
    </source>
</evidence>
<dbReference type="Pfam" id="PF00190">
    <property type="entry name" value="Cupin_1"/>
    <property type="match status" value="1"/>
</dbReference>
<keyword evidence="9" id="KW-0732">Signal</keyword>
<feature type="signal peptide" evidence="9">
    <location>
        <begin position="1"/>
        <end position="23"/>
    </location>
</feature>
<dbReference type="InterPro" id="IPR014710">
    <property type="entry name" value="RmlC-like_jellyroll"/>
</dbReference>
<feature type="binding site" evidence="7">
    <location>
        <position position="113"/>
    </location>
    <ligand>
        <name>oxalate</name>
        <dbReference type="ChEBI" id="CHEBI:30623"/>
    </ligand>
</feature>
<dbReference type="InterPro" id="IPR011051">
    <property type="entry name" value="RmlC_Cupin_sf"/>
</dbReference>
<evidence type="ECO:0000256" key="7">
    <source>
        <dbReference type="PIRSR" id="PIRSR601929-1"/>
    </source>
</evidence>
<dbReference type="SMART" id="SM00835">
    <property type="entry name" value="Cupin_1"/>
    <property type="match status" value="1"/>
</dbReference>
<dbReference type="SUPFAM" id="SSF51182">
    <property type="entry name" value="RmlC-like cupins"/>
    <property type="match status" value="1"/>
</dbReference>
<dbReference type="InterPro" id="IPR006045">
    <property type="entry name" value="Cupin_1"/>
</dbReference>
<feature type="binding site" evidence="7">
    <location>
        <position position="108"/>
    </location>
    <ligand>
        <name>oxalate</name>
        <dbReference type="ChEBI" id="CHEBI:30623"/>
    </ligand>
</feature>
<keyword evidence="5 7" id="KW-0479">Metal-binding</keyword>
<dbReference type="GO" id="GO:0048046">
    <property type="term" value="C:apoplast"/>
    <property type="evidence" value="ECO:0007669"/>
    <property type="project" value="UniProtKB-SubCell"/>
</dbReference>
<keyword evidence="6 7" id="KW-0464">Manganese</keyword>
<name>A0ABD3HI63_9MARC</name>
<feature type="binding site" evidence="8">
    <location>
        <position position="155"/>
    </location>
    <ligand>
        <name>Mn(2+)</name>
        <dbReference type="ChEBI" id="CHEBI:29035"/>
    </ligand>
</feature>
<feature type="binding site" evidence="7">
    <location>
        <position position="103"/>
    </location>
    <ligand>
        <name>oxalate</name>
        <dbReference type="ChEBI" id="CHEBI:30623"/>
    </ligand>
</feature>
<reference evidence="11 12" key="1">
    <citation type="submission" date="2024-09" db="EMBL/GenBank/DDBJ databases">
        <title>Chromosome-scale assembly of Riccia sorocarpa.</title>
        <authorList>
            <person name="Paukszto L."/>
        </authorList>
    </citation>
    <scope>NUCLEOTIDE SEQUENCE [LARGE SCALE GENOMIC DNA]</scope>
    <source>
        <strain evidence="11">LP-2024</strain>
        <tissue evidence="11">Aerial parts of the thallus</tissue>
    </source>
</reference>
<evidence type="ECO:0000313" key="12">
    <source>
        <dbReference type="Proteomes" id="UP001633002"/>
    </source>
</evidence>
<evidence type="ECO:0000313" key="11">
    <source>
        <dbReference type="EMBL" id="KAL3690119.1"/>
    </source>
</evidence>
<dbReference type="GO" id="GO:0030145">
    <property type="term" value="F:manganese ion binding"/>
    <property type="evidence" value="ECO:0007669"/>
    <property type="project" value="UniProtKB-UniRule"/>
</dbReference>
<evidence type="ECO:0000256" key="6">
    <source>
        <dbReference type="ARBA" id="ARBA00023211"/>
    </source>
</evidence>
<feature type="domain" description="Cupin type-1" evidence="10">
    <location>
        <begin position="56"/>
        <end position="207"/>
    </location>
</feature>
<evidence type="ECO:0000256" key="9">
    <source>
        <dbReference type="RuleBase" id="RU366015"/>
    </source>
</evidence>
<dbReference type="CDD" id="cd02241">
    <property type="entry name" value="cupin_OxOx"/>
    <property type="match status" value="1"/>
</dbReference>
<dbReference type="Proteomes" id="UP001633002">
    <property type="component" value="Unassembled WGS sequence"/>
</dbReference>
<feature type="binding site" evidence="8">
    <location>
        <position position="108"/>
    </location>
    <ligand>
        <name>Mn(2+)</name>
        <dbReference type="ChEBI" id="CHEBI:29035"/>
    </ligand>
</feature>
<feature type="chain" id="PRO_5044528299" description="Germin-like protein" evidence="9">
    <location>
        <begin position="24"/>
        <end position="212"/>
    </location>
</feature>
<evidence type="ECO:0000259" key="10">
    <source>
        <dbReference type="SMART" id="SM00835"/>
    </source>
</evidence>